<evidence type="ECO:0000313" key="3">
    <source>
        <dbReference type="Proteomes" id="UP000799764"/>
    </source>
</evidence>
<dbReference type="EMBL" id="MU001492">
    <property type="protein sequence ID" value="KAF2451646.1"/>
    <property type="molecule type" value="Genomic_DNA"/>
</dbReference>
<feature type="compositionally biased region" description="Low complexity" evidence="1">
    <location>
        <begin position="152"/>
        <end position="164"/>
    </location>
</feature>
<evidence type="ECO:0000256" key="1">
    <source>
        <dbReference type="SAM" id="MobiDB-lite"/>
    </source>
</evidence>
<dbReference type="OrthoDB" id="3790123at2759"/>
<accession>A0A9P4PZC4</accession>
<evidence type="ECO:0000313" key="2">
    <source>
        <dbReference type="EMBL" id="KAF2451646.1"/>
    </source>
</evidence>
<feature type="region of interest" description="Disordered" evidence="1">
    <location>
        <begin position="152"/>
        <end position="186"/>
    </location>
</feature>
<protein>
    <submittedName>
        <fullName evidence="2">Uncharacterized protein</fullName>
    </submittedName>
</protein>
<name>A0A9P4PZC4_9PLEO</name>
<sequence>MDSCIDEVVNTAISQTGGIEDILKTAIAQATQQIRRENATMKTDLGNAHAKIAWLEDLIQHEEGSKTRALQEQRQHYLQIGGSYFQQVVREEEMQQARDVHEIASLETQFLGNRNHNHGPGVGYGWNNGHYNPIPGIAYASNAFMSPAYDAPTATPTQGPTPSTRARSSTAVVPKMLPPGLPVPDSPIRRARASTLMNSGPQPFDRIVGGPVSSAGSSKPPISSLAVAPAPRVHGLRNAQGRYDSPIICAKCHKIFAFNSWNPDHYKDCNGADEAAGSSFGTYSMPNLQAGQSRDGFLPVARRLEMNQSTTERPEMSPSDLQFLTASRSSKSGGRNSVQQ</sequence>
<dbReference type="AlphaFoldDB" id="A0A9P4PZC4"/>
<keyword evidence="3" id="KW-1185">Reference proteome</keyword>
<feature type="region of interest" description="Disordered" evidence="1">
    <location>
        <begin position="306"/>
        <end position="340"/>
    </location>
</feature>
<gene>
    <name evidence="2" type="ORF">P171DRAFT_9764</name>
</gene>
<organism evidence="2 3">
    <name type="scientific">Karstenula rhodostoma CBS 690.94</name>
    <dbReference type="NCBI Taxonomy" id="1392251"/>
    <lineage>
        <taxon>Eukaryota</taxon>
        <taxon>Fungi</taxon>
        <taxon>Dikarya</taxon>
        <taxon>Ascomycota</taxon>
        <taxon>Pezizomycotina</taxon>
        <taxon>Dothideomycetes</taxon>
        <taxon>Pleosporomycetidae</taxon>
        <taxon>Pleosporales</taxon>
        <taxon>Massarineae</taxon>
        <taxon>Didymosphaeriaceae</taxon>
        <taxon>Karstenula</taxon>
    </lineage>
</organism>
<dbReference type="Proteomes" id="UP000799764">
    <property type="component" value="Unassembled WGS sequence"/>
</dbReference>
<proteinExistence type="predicted"/>
<feature type="compositionally biased region" description="Polar residues" evidence="1">
    <location>
        <begin position="319"/>
        <end position="340"/>
    </location>
</feature>
<reference evidence="2" key="1">
    <citation type="journal article" date="2020" name="Stud. Mycol.">
        <title>101 Dothideomycetes genomes: a test case for predicting lifestyles and emergence of pathogens.</title>
        <authorList>
            <person name="Haridas S."/>
            <person name="Albert R."/>
            <person name="Binder M."/>
            <person name="Bloem J."/>
            <person name="Labutti K."/>
            <person name="Salamov A."/>
            <person name="Andreopoulos B."/>
            <person name="Baker S."/>
            <person name="Barry K."/>
            <person name="Bills G."/>
            <person name="Bluhm B."/>
            <person name="Cannon C."/>
            <person name="Castanera R."/>
            <person name="Culley D."/>
            <person name="Daum C."/>
            <person name="Ezra D."/>
            <person name="Gonzalez J."/>
            <person name="Henrissat B."/>
            <person name="Kuo A."/>
            <person name="Liang C."/>
            <person name="Lipzen A."/>
            <person name="Lutzoni F."/>
            <person name="Magnuson J."/>
            <person name="Mondo S."/>
            <person name="Nolan M."/>
            <person name="Ohm R."/>
            <person name="Pangilinan J."/>
            <person name="Park H.-J."/>
            <person name="Ramirez L."/>
            <person name="Alfaro M."/>
            <person name="Sun H."/>
            <person name="Tritt A."/>
            <person name="Yoshinaga Y."/>
            <person name="Zwiers L.-H."/>
            <person name="Turgeon B."/>
            <person name="Goodwin S."/>
            <person name="Spatafora J."/>
            <person name="Crous P."/>
            <person name="Grigoriev I."/>
        </authorList>
    </citation>
    <scope>NUCLEOTIDE SEQUENCE</scope>
    <source>
        <strain evidence="2">CBS 690.94</strain>
    </source>
</reference>
<feature type="compositionally biased region" description="Pro residues" evidence="1">
    <location>
        <begin position="176"/>
        <end position="185"/>
    </location>
</feature>
<comment type="caution">
    <text evidence="2">The sequence shown here is derived from an EMBL/GenBank/DDBJ whole genome shotgun (WGS) entry which is preliminary data.</text>
</comment>